<proteinExistence type="predicted"/>
<gene>
    <name evidence="2" type="ORF">IWW36_004060</name>
</gene>
<feature type="domain" description="Swiss Army Knife RNA repair protein HAD" evidence="1">
    <location>
        <begin position="93"/>
        <end position="302"/>
    </location>
</feature>
<name>A0A9W8I6M6_9FUNG</name>
<sequence length="530" mass="59855">MPDTQNYENNSIALSQQNTESSRGCTPLNQASCKISNGSEQLDKPVYTSLIDWNKPILDSDFLYRRQLSELRQHKENVKRLAIFDFDNTLFKSPLPNPRLWDQKLIGMLKSTDLGWFQDARTLSPPYLKYTNKHWIKSTVQQAQMEAKRDDTLVVLLTGRSHAAYRKSILKLLSLCRGLRFDIVILKETPTRQSPLVSPTASPYPSDSQVEKKVAKTPLTFDYKMTVVEDTVAAFPDIRQVLMWDDRIQHCERMQQYLDALVARSQERITMANVFHVPPQTIYMSEKDEKQLVGDFISEYNQRVRAASGSDNADDLLVGSLRMSTYPSFTAVFLTADSKRQLQRAVRSPYEWTTTADYMTIALGPLTDEELTARVGAVMGEKVELAVDNIGTIGGAILAVQVSQIRTEGGHAISPCTCDIPHITVAYNGPQRINPEYASRIRNWQPLRNGRLILNGVVGEHHLTTASIVMPEVVKDEVSIGGLVCRRWPELKGKDIGMAIANVRRTMIDKDIGNLEVNRERISHIVDSLF</sequence>
<dbReference type="GO" id="GO:0032040">
    <property type="term" value="C:small-subunit processome"/>
    <property type="evidence" value="ECO:0007669"/>
    <property type="project" value="TreeGrafter"/>
</dbReference>
<organism evidence="2 3">
    <name type="scientific">Coemansia brasiliensis</name>
    <dbReference type="NCBI Taxonomy" id="2650707"/>
    <lineage>
        <taxon>Eukaryota</taxon>
        <taxon>Fungi</taxon>
        <taxon>Fungi incertae sedis</taxon>
        <taxon>Zoopagomycota</taxon>
        <taxon>Kickxellomycotina</taxon>
        <taxon>Kickxellomycetes</taxon>
        <taxon>Kickxellales</taxon>
        <taxon>Kickxellaceae</taxon>
        <taxon>Coemansia</taxon>
    </lineage>
</organism>
<evidence type="ECO:0000259" key="1">
    <source>
        <dbReference type="Pfam" id="PF10307"/>
    </source>
</evidence>
<dbReference type="InterPro" id="IPR018812">
    <property type="entry name" value="SAK_HAD"/>
</dbReference>
<dbReference type="GO" id="GO:0031428">
    <property type="term" value="C:box C/D methylation guide snoRNP complex"/>
    <property type="evidence" value="ECO:0007669"/>
    <property type="project" value="TreeGrafter"/>
</dbReference>
<dbReference type="OrthoDB" id="5596992at2759"/>
<keyword evidence="3" id="KW-1185">Reference proteome</keyword>
<dbReference type="PANTHER" id="PTHR10335">
    <property type="entry name" value="RRNA 2-O-METHYLTRANSFERASE FIBRILLARIN"/>
    <property type="match status" value="1"/>
</dbReference>
<dbReference type="GO" id="GO:0003723">
    <property type="term" value="F:RNA binding"/>
    <property type="evidence" value="ECO:0007669"/>
    <property type="project" value="TreeGrafter"/>
</dbReference>
<dbReference type="GO" id="GO:0008649">
    <property type="term" value="F:rRNA methyltransferase activity"/>
    <property type="evidence" value="ECO:0007669"/>
    <property type="project" value="TreeGrafter"/>
</dbReference>
<protein>
    <recommendedName>
        <fullName evidence="1">Swiss Army Knife RNA repair protein HAD domain-containing protein</fullName>
    </recommendedName>
</protein>
<dbReference type="EMBL" id="JANBUW010000399">
    <property type="protein sequence ID" value="KAJ2847031.1"/>
    <property type="molecule type" value="Genomic_DNA"/>
</dbReference>
<reference evidence="2" key="1">
    <citation type="submission" date="2022-07" db="EMBL/GenBank/DDBJ databases">
        <title>Phylogenomic reconstructions and comparative analyses of Kickxellomycotina fungi.</title>
        <authorList>
            <person name="Reynolds N.K."/>
            <person name="Stajich J.E."/>
            <person name="Barry K."/>
            <person name="Grigoriev I.V."/>
            <person name="Crous P."/>
            <person name="Smith M.E."/>
        </authorList>
    </citation>
    <scope>NUCLEOTIDE SEQUENCE</scope>
    <source>
        <strain evidence="2">NRRL 1566</strain>
    </source>
</reference>
<dbReference type="GO" id="GO:1990259">
    <property type="term" value="F:histone H2AQ104 methyltransferase activity"/>
    <property type="evidence" value="ECO:0007669"/>
    <property type="project" value="TreeGrafter"/>
</dbReference>
<dbReference type="Pfam" id="PF10307">
    <property type="entry name" value="HAD_SAK_1"/>
    <property type="match status" value="1"/>
</dbReference>
<evidence type="ECO:0000313" key="2">
    <source>
        <dbReference type="EMBL" id="KAJ2847031.1"/>
    </source>
</evidence>
<evidence type="ECO:0000313" key="3">
    <source>
        <dbReference type="Proteomes" id="UP001139887"/>
    </source>
</evidence>
<dbReference type="AlphaFoldDB" id="A0A9W8I6M6"/>
<comment type="caution">
    <text evidence="2">The sequence shown here is derived from an EMBL/GenBank/DDBJ whole genome shotgun (WGS) entry which is preliminary data.</text>
</comment>
<dbReference type="Proteomes" id="UP001139887">
    <property type="component" value="Unassembled WGS sequence"/>
</dbReference>
<accession>A0A9W8I6M6</accession>
<dbReference type="PANTHER" id="PTHR10335:SF23">
    <property type="entry name" value="OB FOLD-CONTAINING PROTEIN, NUCLEIC ACID BINDING"/>
    <property type="match status" value="1"/>
</dbReference>
<dbReference type="GO" id="GO:0000494">
    <property type="term" value="P:box C/D sno(s)RNA 3'-end processing"/>
    <property type="evidence" value="ECO:0007669"/>
    <property type="project" value="TreeGrafter"/>
</dbReference>